<dbReference type="Pfam" id="PF22978">
    <property type="entry name" value="HAD_Pex22"/>
    <property type="match status" value="1"/>
</dbReference>
<dbReference type="AlphaFoldDB" id="G0U726"/>
<protein>
    <submittedName>
        <fullName evidence="2">Uncharacterized protein</fullName>
    </submittedName>
</protein>
<keyword evidence="1" id="KW-0472">Membrane</keyword>
<dbReference type="EMBL" id="HE573026">
    <property type="protein sequence ID" value="CCC51683.1"/>
    <property type="molecule type" value="Genomic_DNA"/>
</dbReference>
<dbReference type="VEuPathDB" id="TriTrypDB:TvY486_1007290"/>
<sequence length="194" mass="21547">MHRKPFLESVWQMPSPDVLTVITAVIGAVSIYLFLLKDRRSGRRREGTTTDSKLSFLNRMRDGQFKGRKMCISWEVLVSGGEWRNGAREALVACASDMVVHLMCHIKNDDEKGNILSMIKDIKGLERHRILFCSTAKGYDAFCRQIKPFIAVTHDEGQASFLGDILASVVLVGSTVSSPSVTCVSAFSELLHPS</sequence>
<evidence type="ECO:0000256" key="1">
    <source>
        <dbReference type="SAM" id="Phobius"/>
    </source>
</evidence>
<keyword evidence="1" id="KW-0812">Transmembrane</keyword>
<organism evidence="2">
    <name type="scientific">Trypanosoma vivax (strain Y486)</name>
    <dbReference type="NCBI Taxonomy" id="1055687"/>
    <lineage>
        <taxon>Eukaryota</taxon>
        <taxon>Discoba</taxon>
        <taxon>Euglenozoa</taxon>
        <taxon>Kinetoplastea</taxon>
        <taxon>Metakinetoplastina</taxon>
        <taxon>Trypanosomatida</taxon>
        <taxon>Trypanosomatidae</taxon>
        <taxon>Trypanosoma</taxon>
        <taxon>Duttonella</taxon>
    </lineage>
</organism>
<gene>
    <name evidence="2" type="ORF">TVY486_1007290</name>
</gene>
<accession>G0U726</accession>
<proteinExistence type="predicted"/>
<feature type="transmembrane region" description="Helical" evidence="1">
    <location>
        <begin position="18"/>
        <end position="36"/>
    </location>
</feature>
<keyword evidence="1" id="KW-1133">Transmembrane helix</keyword>
<evidence type="ECO:0000313" key="2">
    <source>
        <dbReference type="EMBL" id="CCC51683.1"/>
    </source>
</evidence>
<dbReference type="GO" id="GO:0007031">
    <property type="term" value="P:peroxisome organization"/>
    <property type="evidence" value="ECO:0007669"/>
    <property type="project" value="InterPro"/>
</dbReference>
<reference evidence="2" key="1">
    <citation type="journal article" date="2012" name="Proc. Natl. Acad. Sci. U.S.A.">
        <title>Antigenic diversity is generated by distinct evolutionary mechanisms in African trypanosome species.</title>
        <authorList>
            <person name="Jackson A.P."/>
            <person name="Berry A."/>
            <person name="Aslett M."/>
            <person name="Allison H.C."/>
            <person name="Burton P."/>
            <person name="Vavrova-Anderson J."/>
            <person name="Brown R."/>
            <person name="Browne H."/>
            <person name="Corton N."/>
            <person name="Hauser H."/>
            <person name="Gamble J."/>
            <person name="Gilderthorp R."/>
            <person name="Marcello L."/>
            <person name="McQuillan J."/>
            <person name="Otto T.D."/>
            <person name="Quail M.A."/>
            <person name="Sanders M.J."/>
            <person name="van Tonder A."/>
            <person name="Ginger M.L."/>
            <person name="Field M.C."/>
            <person name="Barry J.D."/>
            <person name="Hertz-Fowler C."/>
            <person name="Berriman M."/>
        </authorList>
    </citation>
    <scope>NUCLEOTIDE SEQUENCE</scope>
    <source>
        <strain evidence="2">Y486</strain>
    </source>
</reference>
<dbReference type="InterPro" id="IPR037485">
    <property type="entry name" value="PEX22"/>
</dbReference>
<name>G0U726_TRYVY</name>